<dbReference type="SUPFAM" id="SSF47762">
    <property type="entry name" value="PAH2 domain"/>
    <property type="match status" value="1"/>
</dbReference>
<keyword evidence="5" id="KW-1185">Reference proteome</keyword>
<accession>A0A8T0U9J3</accession>
<dbReference type="GO" id="GO:0005634">
    <property type="term" value="C:nucleus"/>
    <property type="evidence" value="ECO:0007669"/>
    <property type="project" value="UniProtKB-SubCell"/>
</dbReference>
<organism evidence="4 5">
    <name type="scientific">Panicum virgatum</name>
    <name type="common">Blackwell switchgrass</name>
    <dbReference type="NCBI Taxonomy" id="38727"/>
    <lineage>
        <taxon>Eukaryota</taxon>
        <taxon>Viridiplantae</taxon>
        <taxon>Streptophyta</taxon>
        <taxon>Embryophyta</taxon>
        <taxon>Tracheophyta</taxon>
        <taxon>Spermatophyta</taxon>
        <taxon>Magnoliopsida</taxon>
        <taxon>Liliopsida</taxon>
        <taxon>Poales</taxon>
        <taxon>Poaceae</taxon>
        <taxon>PACMAD clade</taxon>
        <taxon>Panicoideae</taxon>
        <taxon>Panicodae</taxon>
        <taxon>Paniceae</taxon>
        <taxon>Panicinae</taxon>
        <taxon>Panicum</taxon>
        <taxon>Panicum sect. Hiantes</taxon>
    </lineage>
</organism>
<evidence type="ECO:0000256" key="3">
    <source>
        <dbReference type="SAM" id="MobiDB-lite"/>
    </source>
</evidence>
<reference evidence="4" key="1">
    <citation type="submission" date="2020-05" db="EMBL/GenBank/DDBJ databases">
        <title>WGS assembly of Panicum virgatum.</title>
        <authorList>
            <person name="Lovell J.T."/>
            <person name="Jenkins J."/>
            <person name="Shu S."/>
            <person name="Juenger T.E."/>
            <person name="Schmutz J."/>
        </authorList>
    </citation>
    <scope>NUCLEOTIDE SEQUENCE</scope>
    <source>
        <strain evidence="4">AP13</strain>
    </source>
</reference>
<evidence type="ECO:0000313" key="5">
    <source>
        <dbReference type="Proteomes" id="UP000823388"/>
    </source>
</evidence>
<proteinExistence type="predicted"/>
<evidence type="ECO:0000256" key="2">
    <source>
        <dbReference type="ARBA" id="ARBA00023242"/>
    </source>
</evidence>
<gene>
    <name evidence="4" type="ORF">PVAP13_3NG235800</name>
</gene>
<dbReference type="GO" id="GO:0006355">
    <property type="term" value="P:regulation of DNA-templated transcription"/>
    <property type="evidence" value="ECO:0007669"/>
    <property type="project" value="InterPro"/>
</dbReference>
<dbReference type="AlphaFoldDB" id="A0A8T0U9J3"/>
<dbReference type="Proteomes" id="UP000823388">
    <property type="component" value="Chromosome 3N"/>
</dbReference>
<feature type="region of interest" description="Disordered" evidence="3">
    <location>
        <begin position="408"/>
        <end position="435"/>
    </location>
</feature>
<keyword evidence="2" id="KW-0539">Nucleus</keyword>
<name>A0A8T0U9J3_PANVG</name>
<dbReference type="InterPro" id="IPR036600">
    <property type="entry name" value="PAH_sf"/>
</dbReference>
<sequence>MAEEESMGNQPPPGEAAAMVVDELEPRGEAAAARYPAAEVAEAVAFLGEIKAGLEEAPRVRDELLGLLVGFGEGRGSGDARAVRSRAVGLLREHPDVLDRFAAEGLAATRPRRSERASRDDHRLREGLAFLDRVEEEAGSEILGKFVTVLHDGDMYADVVYARVREAFGPAHGGLLQEFAAMFLPWKKEWEARQARRLARQGRADAAAGTKMLPADDADHRRGALGVAAKKKRHADDGGHRGHDDDYAPRCRTKKPRADDGHLRHAVSHGEPSVLDAGVHGNGDKRKPRRLAPNGGEGSSAAAAPGPSPGYDKLVRKFREQWVFSTHYSTLVDTMACAEELLLGATAAGGFPASVEELFPRRESWEFLKSYYAGHWGIMRAALERGETTRPALEAVLESLTVRVAPSTTKANRAANRPRRTIKPNPQVCGPDWQS</sequence>
<evidence type="ECO:0000313" key="4">
    <source>
        <dbReference type="EMBL" id="KAG2621352.1"/>
    </source>
</evidence>
<dbReference type="EMBL" id="CM029042">
    <property type="protein sequence ID" value="KAG2621352.1"/>
    <property type="molecule type" value="Genomic_DNA"/>
</dbReference>
<comment type="caution">
    <text evidence="4">The sequence shown here is derived from an EMBL/GenBank/DDBJ whole genome shotgun (WGS) entry which is preliminary data.</text>
</comment>
<protein>
    <submittedName>
        <fullName evidence="4">Uncharacterized protein</fullName>
    </submittedName>
</protein>
<feature type="compositionally biased region" description="Basic and acidic residues" evidence="3">
    <location>
        <begin position="234"/>
        <end position="249"/>
    </location>
</feature>
<evidence type="ECO:0000256" key="1">
    <source>
        <dbReference type="ARBA" id="ARBA00004123"/>
    </source>
</evidence>
<feature type="region of interest" description="Disordered" evidence="3">
    <location>
        <begin position="201"/>
        <end position="309"/>
    </location>
</feature>
<comment type="subcellular location">
    <subcellularLocation>
        <location evidence="1">Nucleus</location>
    </subcellularLocation>
</comment>